<organism evidence="1">
    <name type="scientific">marine metagenome</name>
    <dbReference type="NCBI Taxonomy" id="408172"/>
    <lineage>
        <taxon>unclassified sequences</taxon>
        <taxon>metagenomes</taxon>
        <taxon>ecological metagenomes</taxon>
    </lineage>
</organism>
<dbReference type="CDD" id="cd00616">
    <property type="entry name" value="AHBA_syn"/>
    <property type="match status" value="1"/>
</dbReference>
<name>A0A381ZHR6_9ZZZZ</name>
<dbReference type="Pfam" id="PF01041">
    <property type="entry name" value="DegT_DnrJ_EryC1"/>
    <property type="match status" value="1"/>
</dbReference>
<dbReference type="GO" id="GO:0000271">
    <property type="term" value="P:polysaccharide biosynthetic process"/>
    <property type="evidence" value="ECO:0007669"/>
    <property type="project" value="TreeGrafter"/>
</dbReference>
<dbReference type="EMBL" id="UINC01021377">
    <property type="protein sequence ID" value="SVA88806.1"/>
    <property type="molecule type" value="Genomic_DNA"/>
</dbReference>
<reference evidence="1" key="1">
    <citation type="submission" date="2018-05" db="EMBL/GenBank/DDBJ databases">
        <authorList>
            <person name="Lanie J.A."/>
            <person name="Ng W.-L."/>
            <person name="Kazmierczak K.M."/>
            <person name="Andrzejewski T.M."/>
            <person name="Davidsen T.M."/>
            <person name="Wayne K.J."/>
            <person name="Tettelin H."/>
            <person name="Glass J.I."/>
            <person name="Rusch D."/>
            <person name="Podicherti R."/>
            <person name="Tsui H.-C.T."/>
            <person name="Winkler M.E."/>
        </authorList>
    </citation>
    <scope>NUCLEOTIDE SEQUENCE</scope>
</reference>
<dbReference type="SUPFAM" id="SSF53383">
    <property type="entry name" value="PLP-dependent transferases"/>
    <property type="match status" value="1"/>
</dbReference>
<dbReference type="InterPro" id="IPR015421">
    <property type="entry name" value="PyrdxlP-dep_Trfase_major"/>
</dbReference>
<dbReference type="PIRSF" id="PIRSF000390">
    <property type="entry name" value="PLP_StrS"/>
    <property type="match status" value="1"/>
</dbReference>
<dbReference type="GO" id="GO:0030170">
    <property type="term" value="F:pyridoxal phosphate binding"/>
    <property type="evidence" value="ECO:0007669"/>
    <property type="project" value="TreeGrafter"/>
</dbReference>
<dbReference type="Gene3D" id="3.40.640.10">
    <property type="entry name" value="Type I PLP-dependent aspartate aminotransferase-like (Major domain)"/>
    <property type="match status" value="1"/>
</dbReference>
<protein>
    <submittedName>
        <fullName evidence="1">Uncharacterized protein</fullName>
    </submittedName>
</protein>
<sequence length="386" mass="43103">MKIPFHKPILPKNLDNLFPDSIRSGWLTTGPMVKKFETQLSDYLQAEHVIAVNSGTAALHLALAAKGFQPGDKFIAPTYTFAATVEVGEYLGLEPILVDCATNSFNIDLDHVETILKKEKNIAAVIPVHFAGQAVDIVRLKTLTEKHGIFVLEDAAHALETVSNAGKVGNTHNAAAFSFYANKNITTGGEGGAVSTNDSSLAEKVRKLSLHGMSKDGWERYKGGGSWAYDVSELGYKYNMTDVAACFGLEQLQYVQSWHGRRVEIVQRYQNGLRNIQGLVLPDQDDQLIHAWQLFIIQLRPAEWQIDRNDLIEKLNKVGIGTSVHYIPVHMHSYYAGKYGWCHRDFPMAQQLAETVISLPLYPALKDHEVTYIIDHILQLWGQYSI</sequence>
<dbReference type="AlphaFoldDB" id="A0A381ZHR6"/>
<evidence type="ECO:0000313" key="1">
    <source>
        <dbReference type="EMBL" id="SVA88806.1"/>
    </source>
</evidence>
<dbReference type="PANTHER" id="PTHR30244">
    <property type="entry name" value="TRANSAMINASE"/>
    <property type="match status" value="1"/>
</dbReference>
<gene>
    <name evidence="1" type="ORF">METZ01_LOCUS141660</name>
</gene>
<dbReference type="InterPro" id="IPR015424">
    <property type="entry name" value="PyrdxlP-dep_Trfase"/>
</dbReference>
<dbReference type="PANTHER" id="PTHR30244:SF34">
    <property type="entry name" value="DTDP-4-AMINO-4,6-DIDEOXYGALACTOSE TRANSAMINASE"/>
    <property type="match status" value="1"/>
</dbReference>
<proteinExistence type="predicted"/>
<accession>A0A381ZHR6</accession>
<dbReference type="GO" id="GO:0008483">
    <property type="term" value="F:transaminase activity"/>
    <property type="evidence" value="ECO:0007669"/>
    <property type="project" value="TreeGrafter"/>
</dbReference>
<dbReference type="InterPro" id="IPR015422">
    <property type="entry name" value="PyrdxlP-dep_Trfase_small"/>
</dbReference>
<dbReference type="InterPro" id="IPR000653">
    <property type="entry name" value="DegT/StrS_aminotransferase"/>
</dbReference>
<dbReference type="Gene3D" id="3.90.1150.10">
    <property type="entry name" value="Aspartate Aminotransferase, domain 1"/>
    <property type="match status" value="1"/>
</dbReference>